<keyword evidence="12" id="KW-1185">Reference proteome</keyword>
<feature type="compositionally biased region" description="Low complexity" evidence="8">
    <location>
        <begin position="831"/>
        <end position="850"/>
    </location>
</feature>
<dbReference type="OrthoDB" id="411251at2759"/>
<evidence type="ECO:0000256" key="2">
    <source>
        <dbReference type="ARBA" id="ARBA00023015"/>
    </source>
</evidence>
<evidence type="ECO:0000313" key="11">
    <source>
        <dbReference type="Ensembl" id="ENSLLEP00000011302.1"/>
    </source>
</evidence>
<keyword evidence="5" id="KW-0010">Activator</keyword>
<feature type="compositionally biased region" description="Polar residues" evidence="8">
    <location>
        <begin position="503"/>
        <end position="517"/>
    </location>
</feature>
<dbReference type="Pfam" id="PF14598">
    <property type="entry name" value="PAS_11"/>
    <property type="match status" value="1"/>
</dbReference>
<dbReference type="CDD" id="cd00130">
    <property type="entry name" value="PAS"/>
    <property type="match status" value="2"/>
</dbReference>
<keyword evidence="1" id="KW-0677">Repeat</keyword>
<dbReference type="InterPro" id="IPR001610">
    <property type="entry name" value="PAC"/>
</dbReference>
<dbReference type="SMART" id="SM00086">
    <property type="entry name" value="PAC"/>
    <property type="match status" value="1"/>
</dbReference>
<evidence type="ECO:0000256" key="8">
    <source>
        <dbReference type="SAM" id="MobiDB-lite"/>
    </source>
</evidence>
<dbReference type="InterPro" id="IPR035965">
    <property type="entry name" value="PAS-like_dom_sf"/>
</dbReference>
<reference evidence="11" key="2">
    <citation type="submission" date="2025-09" db="UniProtKB">
        <authorList>
            <consortium name="Ensembl"/>
        </authorList>
    </citation>
    <scope>IDENTIFICATION</scope>
</reference>
<evidence type="ECO:0000256" key="7">
    <source>
        <dbReference type="ARBA" id="ARBA00023242"/>
    </source>
</evidence>
<name>A0A8C5MFH3_9ANUR</name>
<feature type="compositionally biased region" description="Low complexity" evidence="8">
    <location>
        <begin position="35"/>
        <end position="51"/>
    </location>
</feature>
<dbReference type="InterPro" id="IPR011598">
    <property type="entry name" value="bHLH_dom"/>
</dbReference>
<feature type="domain" description="PAS" evidence="9">
    <location>
        <begin position="159"/>
        <end position="229"/>
    </location>
</feature>
<dbReference type="SMART" id="SM00091">
    <property type="entry name" value="PAS"/>
    <property type="match status" value="2"/>
</dbReference>
<dbReference type="FunFam" id="3.30.450.20:FF:000016">
    <property type="entry name" value="Circadian locomoter output cycles protein"/>
    <property type="match status" value="1"/>
</dbReference>
<evidence type="ECO:0000256" key="4">
    <source>
        <dbReference type="ARBA" id="ARBA00023125"/>
    </source>
</evidence>
<dbReference type="GO" id="GO:0005737">
    <property type="term" value="C:cytoplasm"/>
    <property type="evidence" value="ECO:0007669"/>
    <property type="project" value="InterPro"/>
</dbReference>
<dbReference type="PANTHER" id="PTHR46055">
    <property type="entry name" value="CIRCADIAN LOCOMOTER OUTPUT CYCLES PROTEIN KAPUT"/>
    <property type="match status" value="1"/>
</dbReference>
<feature type="region of interest" description="Disordered" evidence="8">
    <location>
        <begin position="1"/>
        <end position="99"/>
    </location>
</feature>
<dbReference type="PANTHER" id="PTHR46055:SF1">
    <property type="entry name" value="NEURONAL PAS DOMAIN-CONTAINING PROTEIN 2"/>
    <property type="match status" value="1"/>
</dbReference>
<keyword evidence="6" id="KW-0804">Transcription</keyword>
<keyword evidence="2" id="KW-0805">Transcription regulation</keyword>
<feature type="compositionally biased region" description="Polar residues" evidence="8">
    <location>
        <begin position="852"/>
        <end position="895"/>
    </location>
</feature>
<accession>A0A8C5MFH3</accession>
<dbReference type="AlphaFoldDB" id="A0A8C5MFH3"/>
<feature type="compositionally biased region" description="Polar residues" evidence="8">
    <location>
        <begin position="528"/>
        <end position="547"/>
    </location>
</feature>
<dbReference type="GO" id="GO:0000978">
    <property type="term" value="F:RNA polymerase II cis-regulatory region sequence-specific DNA binding"/>
    <property type="evidence" value="ECO:0007669"/>
    <property type="project" value="TreeGrafter"/>
</dbReference>
<sequence length="895" mass="100472">MSCGGTGGSSSTKARGVTESLAPDPGSGQRGAPGSGTQLASADSSSSAGSGRQRGTKRRVRDTQHRNASRDSCIETLMDEDDKDRAKRASRNRSEKKRRDQFNVLIKELSAMLPGNTRKMDKTKVLEKVIAFLQKHNEVAAETQVCDMQQEWKPSFLSNEEFTHLMLEALDGFIIAVTTDGSIIYVSDSITPLLGHLPSDILDQNLLNFLPEQEHSDIYKILSSRMPASDSMQPTELNSDSGVEFCCHLLRGTLNPKEYPTYEYIRFSGSFRSCNIVPNTSCNGFEGAVSRTYRSQVGKELCFIATVRLATPQFLKEMCIVEESFEEFTSRHSLEWKFLFLDHRAPPIIGYLPFEVLGTSGYDYYHVDDLEILARCHEHLMQFGKGKSCCYRFLTKGQQWIWLQTHYYITYHQWNSKPEFIVCTHTVVSYSDVRLKRRKESSIEEASSEVTVSVELKDKDLNLDSKQDFNARDVSTSFLSPSRTPSASSRSSHKSSHTPISERVSTPTTLNADSSSAPAMHRLPSMQHGLSQRRINQPVQESASNQSRDILQQPLLQQTPLQNSSTSMAPLDPQLFSAQFDMFQMIKSQLEQKTQMLQANIHWQQEELYKIQEQLNMVQDSNLQMFCQPQTVSLSFSNLTQMEPLQRQILRRPGSITQEQQLISSPTPRGRTASFQIHNQHLVPSSQIQSNSNIVSNKGQKSLRNIQRIPKSDQSSNTTIASQHCTPAMLPQSLNIAPSSGSNQDSSHCHTAPDFSHDRQLRLLLSQPIQPMMPNSCNTSQSTETGRQPKYPQNTQIFKGLELQTPSSNAPIVLMGQAILHPGFPTAHSSQYQSLQSIQGHQQQQQQHAQVPATNSFQNDQPSYSQQHVTLGFQQQQPQLTSRRTNNLSGTSGVQ</sequence>
<evidence type="ECO:0000313" key="12">
    <source>
        <dbReference type="Proteomes" id="UP000694569"/>
    </source>
</evidence>
<keyword evidence="4" id="KW-0238">DNA-binding</keyword>
<dbReference type="FunFam" id="4.10.280.10:FF:000013">
    <property type="entry name" value="Circadian locomoter output cycles protein kaput"/>
    <property type="match status" value="1"/>
</dbReference>
<dbReference type="GO" id="GO:1990513">
    <property type="term" value="C:CLOCK-BMAL transcription complex"/>
    <property type="evidence" value="ECO:0007669"/>
    <property type="project" value="TreeGrafter"/>
</dbReference>
<organism evidence="11 12">
    <name type="scientific">Leptobrachium leishanense</name>
    <name type="common">Leishan spiny toad</name>
    <dbReference type="NCBI Taxonomy" id="445787"/>
    <lineage>
        <taxon>Eukaryota</taxon>
        <taxon>Metazoa</taxon>
        <taxon>Chordata</taxon>
        <taxon>Craniata</taxon>
        <taxon>Vertebrata</taxon>
        <taxon>Euteleostomi</taxon>
        <taxon>Amphibia</taxon>
        <taxon>Batrachia</taxon>
        <taxon>Anura</taxon>
        <taxon>Pelobatoidea</taxon>
        <taxon>Megophryidae</taxon>
        <taxon>Leptobrachium</taxon>
    </lineage>
</organism>
<proteinExistence type="predicted"/>
<reference evidence="11" key="1">
    <citation type="submission" date="2025-08" db="UniProtKB">
        <authorList>
            <consortium name="Ensembl"/>
        </authorList>
    </citation>
    <scope>IDENTIFICATION</scope>
</reference>
<feature type="domain" description="BHLH" evidence="10">
    <location>
        <begin position="86"/>
        <end position="136"/>
    </location>
</feature>
<dbReference type="InterPro" id="IPR000014">
    <property type="entry name" value="PAS"/>
</dbReference>
<keyword evidence="3" id="KW-0090">Biological rhythms</keyword>
<evidence type="ECO:0000259" key="10">
    <source>
        <dbReference type="PROSITE" id="PS50888"/>
    </source>
</evidence>
<dbReference type="Gene3D" id="4.10.280.10">
    <property type="entry name" value="Helix-loop-helix DNA-binding domain"/>
    <property type="match status" value="1"/>
</dbReference>
<feature type="region of interest" description="Disordered" evidence="8">
    <location>
        <begin position="825"/>
        <end position="895"/>
    </location>
</feature>
<dbReference type="InterPro" id="IPR013767">
    <property type="entry name" value="PAS_fold"/>
</dbReference>
<dbReference type="GO" id="GO:0000981">
    <property type="term" value="F:DNA-binding transcription factor activity, RNA polymerase II-specific"/>
    <property type="evidence" value="ECO:0007669"/>
    <property type="project" value="InterPro"/>
</dbReference>
<dbReference type="PROSITE" id="PS50888">
    <property type="entry name" value="BHLH"/>
    <property type="match status" value="1"/>
</dbReference>
<dbReference type="Proteomes" id="UP000694569">
    <property type="component" value="Unplaced"/>
</dbReference>
<feature type="compositionally biased region" description="Basic and acidic residues" evidence="8">
    <location>
        <begin position="61"/>
        <end position="73"/>
    </location>
</feature>
<evidence type="ECO:0000259" key="9">
    <source>
        <dbReference type="PROSITE" id="PS50112"/>
    </source>
</evidence>
<dbReference type="InterPro" id="IPR047230">
    <property type="entry name" value="CLOCK-like"/>
</dbReference>
<feature type="compositionally biased region" description="Low complexity" evidence="8">
    <location>
        <begin position="480"/>
        <end position="490"/>
    </location>
</feature>
<gene>
    <name evidence="11" type="primary">NPAS2</name>
</gene>
<dbReference type="PROSITE" id="PS50112">
    <property type="entry name" value="PAS"/>
    <property type="match status" value="1"/>
</dbReference>
<keyword evidence="7" id="KW-0539">Nucleus</keyword>
<evidence type="ECO:0000256" key="6">
    <source>
        <dbReference type="ARBA" id="ARBA00023163"/>
    </source>
</evidence>
<feature type="region of interest" description="Disordered" evidence="8">
    <location>
        <begin position="474"/>
        <end position="547"/>
    </location>
</feature>
<dbReference type="FunFam" id="3.30.450.20:FF:000022">
    <property type="entry name" value="circadian locomoter output cycles protein kaput"/>
    <property type="match status" value="1"/>
</dbReference>
<dbReference type="SMART" id="SM00353">
    <property type="entry name" value="HLH"/>
    <property type="match status" value="1"/>
</dbReference>
<dbReference type="SUPFAM" id="SSF47459">
    <property type="entry name" value="HLH, helix-loop-helix DNA-binding domain"/>
    <property type="match status" value="1"/>
</dbReference>
<dbReference type="Pfam" id="PF00989">
    <property type="entry name" value="PAS"/>
    <property type="match status" value="1"/>
</dbReference>
<dbReference type="GO" id="GO:0046983">
    <property type="term" value="F:protein dimerization activity"/>
    <property type="evidence" value="ECO:0007669"/>
    <property type="project" value="InterPro"/>
</dbReference>
<evidence type="ECO:0000256" key="1">
    <source>
        <dbReference type="ARBA" id="ARBA00022737"/>
    </source>
</evidence>
<feature type="region of interest" description="Disordered" evidence="8">
    <location>
        <begin position="770"/>
        <end position="792"/>
    </location>
</feature>
<feature type="compositionally biased region" description="Basic residues" evidence="8">
    <location>
        <begin position="86"/>
        <end position="96"/>
    </location>
</feature>
<dbReference type="GO" id="GO:0032922">
    <property type="term" value="P:circadian regulation of gene expression"/>
    <property type="evidence" value="ECO:0007669"/>
    <property type="project" value="InterPro"/>
</dbReference>
<dbReference type="InterPro" id="IPR036638">
    <property type="entry name" value="HLH_DNA-bd_sf"/>
</dbReference>
<dbReference type="Ensembl" id="ENSLLET00000011758.1">
    <property type="protein sequence ID" value="ENSLLEP00000011302.1"/>
    <property type="gene ID" value="ENSLLEG00000007230.1"/>
</dbReference>
<evidence type="ECO:0000256" key="3">
    <source>
        <dbReference type="ARBA" id="ARBA00023108"/>
    </source>
</evidence>
<dbReference type="SUPFAM" id="SSF55785">
    <property type="entry name" value="PYP-like sensor domain (PAS domain)"/>
    <property type="match status" value="2"/>
</dbReference>
<dbReference type="PRINTS" id="PR00785">
    <property type="entry name" value="NCTRNSLOCATR"/>
</dbReference>
<dbReference type="Gene3D" id="3.30.450.20">
    <property type="entry name" value="PAS domain"/>
    <property type="match status" value="2"/>
</dbReference>
<evidence type="ECO:0000256" key="5">
    <source>
        <dbReference type="ARBA" id="ARBA00023159"/>
    </source>
</evidence>
<protein>
    <submittedName>
        <fullName evidence="11">Neuronal PAS domain protein 2</fullName>
    </submittedName>
</protein>
<dbReference type="Pfam" id="PF00010">
    <property type="entry name" value="HLH"/>
    <property type="match status" value="1"/>
</dbReference>
<dbReference type="InterPro" id="IPR001067">
    <property type="entry name" value="Nuc_translocat"/>
</dbReference>
<dbReference type="GeneTree" id="ENSGT00940000160744"/>